<dbReference type="GO" id="GO:0008843">
    <property type="term" value="F:endochitinase activity"/>
    <property type="evidence" value="ECO:0007669"/>
    <property type="project" value="UniProtKB-EC"/>
</dbReference>
<dbReference type="PANTHER" id="PTHR46066:SF2">
    <property type="entry name" value="CHITINASE DOMAIN-CONTAINING PROTEIN 1"/>
    <property type="match status" value="1"/>
</dbReference>
<dbReference type="GO" id="GO:0008061">
    <property type="term" value="F:chitin binding"/>
    <property type="evidence" value="ECO:0007669"/>
    <property type="project" value="InterPro"/>
</dbReference>
<dbReference type="EMBL" id="LCFP01000004">
    <property type="protein sequence ID" value="KKS97994.1"/>
    <property type="molecule type" value="Genomic_DNA"/>
</dbReference>
<protein>
    <submittedName>
        <fullName evidence="2">Chitinase</fullName>
        <ecNumber evidence="2">3.2.1.14</ecNumber>
    </submittedName>
</protein>
<dbReference type="SUPFAM" id="SSF51445">
    <property type="entry name" value="(Trans)glycosidases"/>
    <property type="match status" value="1"/>
</dbReference>
<name>A0A0G1DJZ5_9BACT</name>
<dbReference type="GO" id="GO:0005975">
    <property type="term" value="P:carbohydrate metabolic process"/>
    <property type="evidence" value="ECO:0007669"/>
    <property type="project" value="InterPro"/>
</dbReference>
<comment type="caution">
    <text evidence="2">The sequence shown here is derived from an EMBL/GenBank/DDBJ whole genome shotgun (WGS) entry which is preliminary data.</text>
</comment>
<feature type="domain" description="GH18" evidence="1">
    <location>
        <begin position="32"/>
        <end position="346"/>
    </location>
</feature>
<evidence type="ECO:0000259" key="1">
    <source>
        <dbReference type="PROSITE" id="PS51910"/>
    </source>
</evidence>
<dbReference type="Proteomes" id="UP000034894">
    <property type="component" value="Unassembled WGS sequence"/>
</dbReference>
<dbReference type="InterPro" id="IPR029070">
    <property type="entry name" value="Chitinase_insertion_sf"/>
</dbReference>
<accession>A0A0G1DJZ5</accession>
<evidence type="ECO:0000313" key="2">
    <source>
        <dbReference type="EMBL" id="KKS97994.1"/>
    </source>
</evidence>
<gene>
    <name evidence="2" type="ORF">UV73_C0004G0136</name>
</gene>
<dbReference type="Gene3D" id="3.10.50.10">
    <property type="match status" value="1"/>
</dbReference>
<dbReference type="PROSITE" id="PS51910">
    <property type="entry name" value="GH18_2"/>
    <property type="match status" value="1"/>
</dbReference>
<dbReference type="PANTHER" id="PTHR46066">
    <property type="entry name" value="CHITINASE DOMAIN-CONTAINING PROTEIN 1 FAMILY MEMBER"/>
    <property type="match status" value="1"/>
</dbReference>
<reference evidence="2 3" key="1">
    <citation type="journal article" date="2015" name="Nature">
        <title>rRNA introns, odd ribosomes, and small enigmatic genomes across a large radiation of phyla.</title>
        <authorList>
            <person name="Brown C.T."/>
            <person name="Hug L.A."/>
            <person name="Thomas B.C."/>
            <person name="Sharon I."/>
            <person name="Castelle C.J."/>
            <person name="Singh A."/>
            <person name="Wilkins M.J."/>
            <person name="Williams K.H."/>
            <person name="Banfield J.F."/>
        </authorList>
    </citation>
    <scope>NUCLEOTIDE SEQUENCE [LARGE SCALE GENOMIC DNA]</scope>
</reference>
<dbReference type="Gene3D" id="3.20.20.80">
    <property type="entry name" value="Glycosidases"/>
    <property type="match status" value="1"/>
</dbReference>
<proteinExistence type="predicted"/>
<dbReference type="SMART" id="SM00636">
    <property type="entry name" value="Glyco_18"/>
    <property type="match status" value="1"/>
</dbReference>
<keyword evidence="2" id="KW-0326">Glycosidase</keyword>
<dbReference type="InterPro" id="IPR011583">
    <property type="entry name" value="Chitinase_II/V-like_cat"/>
</dbReference>
<dbReference type="AlphaFoldDB" id="A0A0G1DJZ5"/>
<organism evidence="2 3">
    <name type="scientific">Candidatus Gottesmanbacteria bacterium GW2011_GWA2_43_14</name>
    <dbReference type="NCBI Taxonomy" id="1618443"/>
    <lineage>
        <taxon>Bacteria</taxon>
        <taxon>Candidatus Gottesmaniibacteriota</taxon>
    </lineage>
</organism>
<keyword evidence="2" id="KW-0378">Hydrolase</keyword>
<evidence type="ECO:0000313" key="3">
    <source>
        <dbReference type="Proteomes" id="UP000034894"/>
    </source>
</evidence>
<dbReference type="Pfam" id="PF00704">
    <property type="entry name" value="Glyco_hydro_18"/>
    <property type="match status" value="1"/>
</dbReference>
<dbReference type="STRING" id="1618443.UV73_C0004G0136"/>
<dbReference type="EC" id="3.2.1.14" evidence="2"/>
<sequence length="346" mass="39057">MKRALFLILAAGVIYFLWESSDRTGIPSPNPDHKLSYTGSIGIGKDKLDRSLFSFKANLTKLDYVSLYWYNLDDDGRISRDDSISAEMEEEVLSLSKENNLKIMMGIGDHGDVGRADEILDDKDTQKEHFSDVLETAAEKGYDGVTIDYENLKNNQEEEFTEYIRTLSKEIKNTGKILSISIPVETEGRVTHGINLTEIGKIADRLHLNIYEEYGQDTGPGPIASFEWVNAVIKNALKQGVPAEKIILGTAHSGHDWIIEPEEEFYKDMRTAETLTILAGTGVELRWDEAKRANFFEYTDEGQKHQVWLEDASSFKAKIDLAKAYELGGIFIWYLGGEDPGIWEIL</sequence>
<dbReference type="InterPro" id="IPR001223">
    <property type="entry name" value="Glyco_hydro18_cat"/>
</dbReference>
<dbReference type="InterPro" id="IPR017853">
    <property type="entry name" value="GH"/>
</dbReference>